<dbReference type="Gene3D" id="3.30.160.60">
    <property type="entry name" value="Classic Zinc Finger"/>
    <property type="match status" value="1"/>
</dbReference>
<evidence type="ECO:0000256" key="2">
    <source>
        <dbReference type="SAM" id="MobiDB-lite"/>
    </source>
</evidence>
<keyword evidence="1" id="KW-0863">Zinc-finger</keyword>
<dbReference type="SUPFAM" id="SSF57667">
    <property type="entry name" value="beta-beta-alpha zinc fingers"/>
    <property type="match status" value="1"/>
</dbReference>
<feature type="compositionally biased region" description="Low complexity" evidence="2">
    <location>
        <begin position="205"/>
        <end position="223"/>
    </location>
</feature>
<evidence type="ECO:0000256" key="1">
    <source>
        <dbReference type="PROSITE-ProRule" id="PRU00042"/>
    </source>
</evidence>
<keyword evidence="1" id="KW-0862">Zinc</keyword>
<dbReference type="SMART" id="SM00355">
    <property type="entry name" value="ZnF_C2H2"/>
    <property type="match status" value="1"/>
</dbReference>
<feature type="domain" description="C2H2-type" evidence="3">
    <location>
        <begin position="277"/>
        <end position="299"/>
    </location>
</feature>
<dbReference type="InterPro" id="IPR036236">
    <property type="entry name" value="Znf_C2H2_sf"/>
</dbReference>
<accession>A0ABN7SP91</accession>
<proteinExistence type="predicted"/>
<protein>
    <submittedName>
        <fullName evidence="4">Oidioi.mRNA.OKI2018_I69.chr1.g439.t1.cds</fullName>
    </submittedName>
</protein>
<dbReference type="PROSITE" id="PS50157">
    <property type="entry name" value="ZINC_FINGER_C2H2_2"/>
    <property type="match status" value="1"/>
</dbReference>
<keyword evidence="5" id="KW-1185">Reference proteome</keyword>
<feature type="region of interest" description="Disordered" evidence="2">
    <location>
        <begin position="189"/>
        <end position="241"/>
    </location>
</feature>
<evidence type="ECO:0000313" key="4">
    <source>
        <dbReference type="EMBL" id="CAG5102731.1"/>
    </source>
</evidence>
<dbReference type="Proteomes" id="UP001158576">
    <property type="component" value="Chromosome 1"/>
</dbReference>
<evidence type="ECO:0000313" key="5">
    <source>
        <dbReference type="Proteomes" id="UP001158576"/>
    </source>
</evidence>
<dbReference type="PROSITE" id="PS00028">
    <property type="entry name" value="ZINC_FINGER_C2H2_1"/>
    <property type="match status" value="1"/>
</dbReference>
<name>A0ABN7SP91_OIKDI</name>
<dbReference type="Pfam" id="PF13894">
    <property type="entry name" value="zf-C2H2_4"/>
    <property type="match status" value="1"/>
</dbReference>
<reference evidence="4 5" key="1">
    <citation type="submission" date="2021-04" db="EMBL/GenBank/DDBJ databases">
        <authorList>
            <person name="Bliznina A."/>
        </authorList>
    </citation>
    <scope>NUCLEOTIDE SEQUENCE [LARGE SCALE GENOMIC DNA]</scope>
</reference>
<gene>
    <name evidence="4" type="ORF">OKIOD_LOCUS9204</name>
</gene>
<evidence type="ECO:0000259" key="3">
    <source>
        <dbReference type="PROSITE" id="PS50157"/>
    </source>
</evidence>
<organism evidence="4 5">
    <name type="scientific">Oikopleura dioica</name>
    <name type="common">Tunicate</name>
    <dbReference type="NCBI Taxonomy" id="34765"/>
    <lineage>
        <taxon>Eukaryota</taxon>
        <taxon>Metazoa</taxon>
        <taxon>Chordata</taxon>
        <taxon>Tunicata</taxon>
        <taxon>Appendicularia</taxon>
        <taxon>Copelata</taxon>
        <taxon>Oikopleuridae</taxon>
        <taxon>Oikopleura</taxon>
    </lineage>
</organism>
<dbReference type="InterPro" id="IPR013087">
    <property type="entry name" value="Znf_C2H2_type"/>
</dbReference>
<dbReference type="EMBL" id="OU015566">
    <property type="protein sequence ID" value="CAG5102731.1"/>
    <property type="molecule type" value="Genomic_DNA"/>
</dbReference>
<keyword evidence="1" id="KW-0479">Metal-binding</keyword>
<sequence length="387" mass="44500">MSKREGGSMRDNGGANPWAWIRAAIGALGEVVDEEYVEERECPSDNEGSTLSSSCSHISERLCDGYPYHDYLYEYKTEPDSDVVDQRPHPKASDVLGIKIEPGLSYSEKEKMYHKLIRIRGMGPVYPPNLTKLQRHTRTVEHQLLVDDLLEELQFKAPFRETDANRRKCREYKAIVEKIYQKERASAAPIPDLSLKSDSDDEDSQTPSSSQSIPSSSTAANSKSRPKNLLPPRSSTIVVPGPPVPVMLPNGFAPRFEETRLQYAPEMAPKTVTRTIYECTICTRQFNSLTQLNLHLRKHPKKCNKCGLKFKRFDEVQKHAPYCMRANGLIVIPRRKLKEKPKPPPRPIRWRVCILCEEKFLTDKRLYWHQVKRCEKRYVSDSWVVKI</sequence>